<dbReference type="Proteomes" id="UP000029389">
    <property type="component" value="Unassembled WGS sequence"/>
</dbReference>
<evidence type="ECO:0000313" key="10">
    <source>
        <dbReference type="Proteomes" id="UP000029389"/>
    </source>
</evidence>
<evidence type="ECO:0000256" key="2">
    <source>
        <dbReference type="ARBA" id="ARBA00022448"/>
    </source>
</evidence>
<evidence type="ECO:0000256" key="4">
    <source>
        <dbReference type="ARBA" id="ARBA00022989"/>
    </source>
</evidence>
<dbReference type="GO" id="GO:0005886">
    <property type="term" value="C:plasma membrane"/>
    <property type="evidence" value="ECO:0007669"/>
    <property type="project" value="UniProtKB-SubCell"/>
</dbReference>
<feature type="transmembrane region" description="Helical" evidence="6">
    <location>
        <begin position="291"/>
        <end position="309"/>
    </location>
</feature>
<dbReference type="PANTHER" id="PTHR43129">
    <property type="entry name" value="FOSMIDOMYCIN RESISTANCE PROTEIN"/>
    <property type="match status" value="1"/>
</dbReference>
<comment type="caution">
    <text evidence="8">The sequence shown here is derived from an EMBL/GenBank/DDBJ whole genome shotgun (WGS) entry which is preliminary data.</text>
</comment>
<dbReference type="Gene3D" id="1.20.1250.20">
    <property type="entry name" value="MFS general substrate transporter like domains"/>
    <property type="match status" value="2"/>
</dbReference>
<reference evidence="9 11" key="2">
    <citation type="submission" date="2018-08" db="EMBL/GenBank/DDBJ databases">
        <title>Bacillus clarus sp. nov. strain PS00077A.</title>
        <authorList>
            <person name="Mendez Acevedo M."/>
            <person name="Carroll L."/>
            <person name="Mukherjee M."/>
            <person name="Wiedmann M."/>
            <person name="Kovac J."/>
        </authorList>
    </citation>
    <scope>NUCLEOTIDE SEQUENCE [LARGE SCALE GENOMIC DNA]</scope>
    <source>
        <strain evidence="9 11">PS00077A</strain>
    </source>
</reference>
<evidence type="ECO:0000256" key="1">
    <source>
        <dbReference type="ARBA" id="ARBA00004651"/>
    </source>
</evidence>
<feature type="transmembrane region" description="Helical" evidence="6">
    <location>
        <begin position="105"/>
        <end position="122"/>
    </location>
</feature>
<keyword evidence="2" id="KW-0813">Transport</keyword>
<feature type="transmembrane region" description="Helical" evidence="6">
    <location>
        <begin position="214"/>
        <end position="240"/>
    </location>
</feature>
<evidence type="ECO:0000313" key="11">
    <source>
        <dbReference type="Proteomes" id="UP000264294"/>
    </source>
</evidence>
<evidence type="ECO:0000256" key="3">
    <source>
        <dbReference type="ARBA" id="ARBA00022692"/>
    </source>
</evidence>
<evidence type="ECO:0000313" key="9">
    <source>
        <dbReference type="EMBL" id="RFT65404.1"/>
    </source>
</evidence>
<dbReference type="GO" id="GO:0022857">
    <property type="term" value="F:transmembrane transporter activity"/>
    <property type="evidence" value="ECO:0007669"/>
    <property type="project" value="InterPro"/>
</dbReference>
<sequence>MRAVSKRNAMETPTIYRILFAISFGHFLNDSMQAVVPALFPILEKSMNLSYMQVGWIAFALNMTSSIMQPVFGMYSDKKPSPFLLPLGMFSSMLGMIGLAFAPNFIIVIISVLFIGLGSAVFHPEGARVAYMAAGAKRGLAQAIYQVGGNTGNSLAPIFTALIFVPLGQIGSLGFTAFAAVGIVLLIFVSNWYKNELMDGAVRRKKRAALEAENAIVSTHIKFVIVLLVFLTFVRSWYGAGIGNFYQFYLIEHYGLSIKNAQYFVFTFMIAGVLGTFFGGPLADRFGKKNIIVFSMLGSAPLALLLPHVSLMWVVPLFLCIGFISSSSFSVIVVYAQELVPGKVGMVSGLIVGLAFGLGALGAVVLGKLADIHSLQFIMVLCSCLPLIGLTSWLLPSDKKSV</sequence>
<feature type="transmembrane region" description="Helical" evidence="6">
    <location>
        <begin position="260"/>
        <end position="279"/>
    </location>
</feature>
<keyword evidence="5 6" id="KW-0472">Membrane</keyword>
<protein>
    <submittedName>
        <fullName evidence="9">MFS transporter</fullName>
    </submittedName>
    <submittedName>
        <fullName evidence="8">Major Facilitator Superfamily protein</fullName>
    </submittedName>
</protein>
<feature type="transmembrane region" description="Helical" evidence="6">
    <location>
        <begin position="173"/>
        <end position="193"/>
    </location>
</feature>
<feature type="domain" description="Major facilitator superfamily (MFS) profile" evidence="7">
    <location>
        <begin position="18"/>
        <end position="400"/>
    </location>
</feature>
<feature type="transmembrane region" description="Helical" evidence="6">
    <location>
        <begin position="315"/>
        <end position="335"/>
    </location>
</feature>
<evidence type="ECO:0000259" key="7">
    <source>
        <dbReference type="PROSITE" id="PS50850"/>
    </source>
</evidence>
<keyword evidence="11" id="KW-1185">Reference proteome</keyword>
<dbReference type="PROSITE" id="PS50850">
    <property type="entry name" value="MFS"/>
    <property type="match status" value="1"/>
</dbReference>
<organism evidence="8 10">
    <name type="scientific">Bacillus clarus</name>
    <dbReference type="NCBI Taxonomy" id="2338372"/>
    <lineage>
        <taxon>Bacteria</taxon>
        <taxon>Bacillati</taxon>
        <taxon>Bacillota</taxon>
        <taxon>Bacilli</taxon>
        <taxon>Bacillales</taxon>
        <taxon>Bacillaceae</taxon>
        <taxon>Bacillus</taxon>
        <taxon>Bacillus cereus group</taxon>
    </lineage>
</organism>
<dbReference type="EMBL" id="QVOD01000027">
    <property type="protein sequence ID" value="RFT65404.1"/>
    <property type="molecule type" value="Genomic_DNA"/>
</dbReference>
<gene>
    <name evidence="9" type="ORF">D0U04_19305</name>
    <name evidence="8" type="ORF">DJ93_4222</name>
</gene>
<dbReference type="InterPro" id="IPR011701">
    <property type="entry name" value="MFS"/>
</dbReference>
<feature type="transmembrane region" description="Helical" evidence="6">
    <location>
        <begin position="375"/>
        <end position="395"/>
    </location>
</feature>
<reference evidence="8 10" key="1">
    <citation type="submission" date="2014-04" db="EMBL/GenBank/DDBJ databases">
        <authorList>
            <person name="Bishop-Lilly K.A."/>
            <person name="Broomall S.M."/>
            <person name="Chain P.S."/>
            <person name="Chertkov O."/>
            <person name="Coyne S.R."/>
            <person name="Daligault H.E."/>
            <person name="Davenport K.W."/>
            <person name="Erkkila T."/>
            <person name="Frey K.G."/>
            <person name="Gibbons H.S."/>
            <person name="Gu W."/>
            <person name="Jaissle J."/>
            <person name="Johnson S.L."/>
            <person name="Koroleva G.I."/>
            <person name="Ladner J.T."/>
            <person name="Lo C.-C."/>
            <person name="Minogue T.D."/>
            <person name="Munk C."/>
            <person name="Palacios G.F."/>
            <person name="Redden C.L."/>
            <person name="Rosenzweig C.N."/>
            <person name="Scholz M.B."/>
            <person name="Teshima H."/>
            <person name="Xu Y."/>
        </authorList>
    </citation>
    <scope>NUCLEOTIDE SEQUENCE [LARGE SCALE GENOMIC DNA]</scope>
    <source>
        <strain evidence="8 10">BHP</strain>
    </source>
</reference>
<evidence type="ECO:0000256" key="5">
    <source>
        <dbReference type="ARBA" id="ARBA00023136"/>
    </source>
</evidence>
<feature type="transmembrane region" description="Helical" evidence="6">
    <location>
        <begin position="347"/>
        <end position="369"/>
    </location>
</feature>
<dbReference type="CDD" id="cd17478">
    <property type="entry name" value="MFS_FsR"/>
    <property type="match status" value="1"/>
</dbReference>
<dbReference type="PANTHER" id="PTHR43129:SF1">
    <property type="entry name" value="FOSMIDOMYCIN RESISTANCE PROTEIN"/>
    <property type="match status" value="1"/>
</dbReference>
<dbReference type="STRING" id="1405.B7492_09770"/>
<proteinExistence type="predicted"/>
<dbReference type="SUPFAM" id="SSF103473">
    <property type="entry name" value="MFS general substrate transporter"/>
    <property type="match status" value="1"/>
</dbReference>
<keyword evidence="4 6" id="KW-1133">Transmembrane helix</keyword>
<feature type="transmembrane region" description="Helical" evidence="6">
    <location>
        <begin position="54"/>
        <end position="75"/>
    </location>
</feature>
<evidence type="ECO:0000313" key="8">
    <source>
        <dbReference type="EMBL" id="KFN01309.1"/>
    </source>
</evidence>
<dbReference type="Proteomes" id="UP000264294">
    <property type="component" value="Unassembled WGS sequence"/>
</dbReference>
<dbReference type="EMBL" id="JMQC01000008">
    <property type="protein sequence ID" value="KFN01309.1"/>
    <property type="molecule type" value="Genomic_DNA"/>
</dbReference>
<accession>A0A090YR39</accession>
<evidence type="ECO:0000256" key="6">
    <source>
        <dbReference type="SAM" id="Phobius"/>
    </source>
</evidence>
<feature type="transmembrane region" description="Helical" evidence="6">
    <location>
        <begin position="143"/>
        <end position="167"/>
    </location>
</feature>
<comment type="subcellular location">
    <subcellularLocation>
        <location evidence="1">Cell membrane</location>
        <topology evidence="1">Multi-pass membrane protein</topology>
    </subcellularLocation>
</comment>
<dbReference type="eggNOG" id="COG2223">
    <property type="taxonomic scope" value="Bacteria"/>
</dbReference>
<dbReference type="FunFam" id="1.20.1250.20:FF:000403">
    <property type="entry name" value="Fosmidomycin resistance protein"/>
    <property type="match status" value="1"/>
</dbReference>
<keyword evidence="3 6" id="KW-0812">Transmembrane</keyword>
<dbReference type="PATRIC" id="fig|1405.8.peg.4340"/>
<name>A0A090YR39_9BACI</name>
<dbReference type="Pfam" id="PF07690">
    <property type="entry name" value="MFS_1"/>
    <property type="match status" value="1"/>
</dbReference>
<dbReference type="InterPro" id="IPR036259">
    <property type="entry name" value="MFS_trans_sf"/>
</dbReference>
<dbReference type="AlphaFoldDB" id="A0A090YR39"/>
<dbReference type="InterPro" id="IPR020846">
    <property type="entry name" value="MFS_dom"/>
</dbReference>
<dbReference type="RefSeq" id="WP_042983107.1">
    <property type="nucleotide sequence ID" value="NZ_JMQC01000008.1"/>
</dbReference>